<gene>
    <name evidence="6" type="ORF">IR213_10035</name>
</gene>
<dbReference type="FunFam" id="3.40.309.10:FF:000012">
    <property type="entry name" value="Betaine aldehyde dehydrogenase"/>
    <property type="match status" value="1"/>
</dbReference>
<dbReference type="InterPro" id="IPR016162">
    <property type="entry name" value="Ald_DH_N"/>
</dbReference>
<dbReference type="InterPro" id="IPR016163">
    <property type="entry name" value="Ald_DH_C"/>
</dbReference>
<comment type="similarity">
    <text evidence="1 4">Belongs to the aldehyde dehydrogenase family.</text>
</comment>
<dbReference type="Pfam" id="PF00171">
    <property type="entry name" value="Aldedh"/>
    <property type="match status" value="1"/>
</dbReference>
<dbReference type="InterPro" id="IPR016160">
    <property type="entry name" value="Ald_DH_CS_CYS"/>
</dbReference>
<keyword evidence="2 4" id="KW-0560">Oxidoreductase</keyword>
<evidence type="ECO:0000256" key="1">
    <source>
        <dbReference type="ARBA" id="ARBA00009986"/>
    </source>
</evidence>
<dbReference type="InterPro" id="IPR015590">
    <property type="entry name" value="Aldehyde_DH_dom"/>
</dbReference>
<dbReference type="EMBL" id="JADHEC010000020">
    <property type="protein sequence ID" value="MBF2708928.1"/>
    <property type="molecule type" value="Genomic_DNA"/>
</dbReference>
<accession>A0A930U8L2</accession>
<evidence type="ECO:0000259" key="5">
    <source>
        <dbReference type="Pfam" id="PF00171"/>
    </source>
</evidence>
<feature type="active site" evidence="3">
    <location>
        <position position="247"/>
    </location>
</feature>
<dbReference type="GO" id="GO:0016620">
    <property type="term" value="F:oxidoreductase activity, acting on the aldehyde or oxo group of donors, NAD or NADP as acceptor"/>
    <property type="evidence" value="ECO:0007669"/>
    <property type="project" value="InterPro"/>
</dbReference>
<dbReference type="InterPro" id="IPR016161">
    <property type="entry name" value="Ald_DH/histidinol_DH"/>
</dbReference>
<feature type="domain" description="Aldehyde dehydrogenase" evidence="5">
    <location>
        <begin position="10"/>
        <end position="469"/>
    </location>
</feature>
<dbReference type="RefSeq" id="WP_194312182.1">
    <property type="nucleotide sequence ID" value="NZ_JADHEC010000020.1"/>
</dbReference>
<evidence type="ECO:0000256" key="3">
    <source>
        <dbReference type="PROSITE-ProRule" id="PRU10007"/>
    </source>
</evidence>
<name>A0A930U8L2_9FLAO</name>
<evidence type="ECO:0000313" key="7">
    <source>
        <dbReference type="Proteomes" id="UP000646211"/>
    </source>
</evidence>
<evidence type="ECO:0000313" key="6">
    <source>
        <dbReference type="EMBL" id="MBF2708928.1"/>
    </source>
</evidence>
<dbReference type="SUPFAM" id="SSF53720">
    <property type="entry name" value="ALDH-like"/>
    <property type="match status" value="1"/>
</dbReference>
<dbReference type="PROSITE" id="PS00687">
    <property type="entry name" value="ALDEHYDE_DEHYDR_GLU"/>
    <property type="match status" value="1"/>
</dbReference>
<dbReference type="Gene3D" id="3.40.605.10">
    <property type="entry name" value="Aldehyde Dehydrogenase, Chain A, domain 1"/>
    <property type="match status" value="1"/>
</dbReference>
<organism evidence="6 7">
    <name type="scientific">Flavobacterium soyangense</name>
    <dbReference type="NCBI Taxonomy" id="2023265"/>
    <lineage>
        <taxon>Bacteria</taxon>
        <taxon>Pseudomonadati</taxon>
        <taxon>Bacteroidota</taxon>
        <taxon>Flavobacteriia</taxon>
        <taxon>Flavobacteriales</taxon>
        <taxon>Flavobacteriaceae</taxon>
        <taxon>Flavobacterium</taxon>
    </lineage>
</organism>
<keyword evidence="7" id="KW-1185">Reference proteome</keyword>
<dbReference type="PROSITE" id="PS00070">
    <property type="entry name" value="ALDEHYDE_DEHYDR_CYS"/>
    <property type="match status" value="1"/>
</dbReference>
<dbReference type="AlphaFoldDB" id="A0A930U8L2"/>
<evidence type="ECO:0000256" key="4">
    <source>
        <dbReference type="RuleBase" id="RU003345"/>
    </source>
</evidence>
<dbReference type="InterPro" id="IPR029510">
    <property type="entry name" value="Ald_DH_CS_GLU"/>
</dbReference>
<reference evidence="6" key="1">
    <citation type="submission" date="2020-11" db="EMBL/GenBank/DDBJ databases">
        <title>Genome of Flavobacterium soyangense.</title>
        <authorList>
            <person name="Liu Q."/>
            <person name="Xin Y.-H."/>
        </authorList>
    </citation>
    <scope>NUCLEOTIDE SEQUENCE</scope>
    <source>
        <strain evidence="6">CGMCC 1.13493</strain>
    </source>
</reference>
<dbReference type="PANTHER" id="PTHR11699">
    <property type="entry name" value="ALDEHYDE DEHYDROGENASE-RELATED"/>
    <property type="match status" value="1"/>
</dbReference>
<dbReference type="Proteomes" id="UP000646211">
    <property type="component" value="Unassembled WGS sequence"/>
</dbReference>
<comment type="caution">
    <text evidence="6">The sequence shown here is derived from an EMBL/GenBank/DDBJ whole genome shotgun (WGS) entry which is preliminary data.</text>
</comment>
<protein>
    <submittedName>
        <fullName evidence="6">Aldehyde dehydrogenase family protein</fullName>
    </submittedName>
</protein>
<dbReference type="FunFam" id="3.40.605.10:FF:000007">
    <property type="entry name" value="NAD/NADP-dependent betaine aldehyde dehydrogenase"/>
    <property type="match status" value="1"/>
</dbReference>
<dbReference type="Gene3D" id="3.40.309.10">
    <property type="entry name" value="Aldehyde Dehydrogenase, Chain A, domain 2"/>
    <property type="match status" value="1"/>
</dbReference>
<sequence length="481" mass="52568">MYKMYINGAFVDSVSKKTRNILNPATKEVIATVPEAQIEDVNSAVDAARAAFDGSAWKSKTAQDRQKILFSIAGKIRENFEDLVKLEVKNNGKPVREAEFDIDDAASCFEFYAGLTTKIHGETMNVPGNSFSYVTREAIGVCAQIIPWNFPFLMCAWKLGPAIAAGNTVVLKPSEVTPLTALFLAKLIDELDIPKGVINIVTGDGPIAGNALVSNTKIDKIAFTGGTSTGKYIGKIAAENLKKVTLELGGKNPVVIFDDCKMDLAIDWGLFAAFANSGQVCTAGSRILIQDTIYDEFVKQFVERAKNIKVGDGSNAEITMGPIVSQNHFDKVKAYIEVGKGEATLAFGGNSDDSKGFFIEPTIFTNVTPNMRIAREEIFGPVVALLKFSTEEEAIAMANDTEYGLGYGLFTQDVTRVHRVMPKIRAGIGWVNFYHPTFNEMPWGGYKHSGTGRELGLYGIENYLEVKQVNINLDTDPVGWY</sequence>
<proteinExistence type="inferred from homology"/>
<evidence type="ECO:0000256" key="2">
    <source>
        <dbReference type="ARBA" id="ARBA00023002"/>
    </source>
</evidence>